<keyword evidence="2" id="KW-0472">Membrane</keyword>
<dbReference type="STRING" id="1236973.JCM9157_4558"/>
<gene>
    <name evidence="3" type="ORF">JCM9157_4558</name>
</gene>
<keyword evidence="4" id="KW-1185">Reference proteome</keyword>
<keyword evidence="1" id="KW-0175">Coiled coil</keyword>
<name>W4QYQ9_HALA3</name>
<accession>W4QYQ9</accession>
<keyword evidence="2" id="KW-0812">Transmembrane</keyword>
<protein>
    <submittedName>
        <fullName evidence="3">Uncharacterized protein</fullName>
    </submittedName>
</protein>
<dbReference type="RefSeq" id="WP_235715064.1">
    <property type="nucleotide sequence ID" value="NZ_BAUV01000063.1"/>
</dbReference>
<sequence length="73" mass="8328">MLNHKQQLEKANQEIEKLKNKVAENHWRLGYHVASQAIGLMIQTASVTLTVSIIYFINITLTRQNGDRCTGDM</sequence>
<dbReference type="Proteomes" id="UP000018896">
    <property type="component" value="Unassembled WGS sequence"/>
</dbReference>
<feature type="transmembrane region" description="Helical" evidence="2">
    <location>
        <begin position="37"/>
        <end position="58"/>
    </location>
</feature>
<reference evidence="3 4" key="1">
    <citation type="journal article" date="2014" name="Genome Announc.">
        <title>Draft Genome Sequences of Three Alkaliphilic Bacillus Strains, Bacillus wakoensis JCM 9140T, Bacillus akibai JCM 9157T, and Bacillus hemicellulosilyticus JCM 9152T.</title>
        <authorList>
            <person name="Yuki M."/>
            <person name="Oshima K."/>
            <person name="Suda W."/>
            <person name="Oshida Y."/>
            <person name="Kitamura K."/>
            <person name="Iida T."/>
            <person name="Hattori M."/>
            <person name="Ohkuma M."/>
        </authorList>
    </citation>
    <scope>NUCLEOTIDE SEQUENCE [LARGE SCALE GENOMIC DNA]</scope>
    <source>
        <strain evidence="3 4">JCM 9157</strain>
    </source>
</reference>
<proteinExistence type="predicted"/>
<feature type="coiled-coil region" evidence="1">
    <location>
        <begin position="1"/>
        <end position="28"/>
    </location>
</feature>
<comment type="caution">
    <text evidence="3">The sequence shown here is derived from an EMBL/GenBank/DDBJ whole genome shotgun (WGS) entry which is preliminary data.</text>
</comment>
<evidence type="ECO:0000256" key="1">
    <source>
        <dbReference type="SAM" id="Coils"/>
    </source>
</evidence>
<keyword evidence="2" id="KW-1133">Transmembrane helix</keyword>
<dbReference type="AlphaFoldDB" id="W4QYQ9"/>
<dbReference type="EMBL" id="BAUV01000063">
    <property type="protein sequence ID" value="GAE37285.1"/>
    <property type="molecule type" value="Genomic_DNA"/>
</dbReference>
<organism evidence="3 4">
    <name type="scientific">Halalkalibacter akibai (strain ATCC 43226 / DSM 21942 / CIP 109018 / JCM 9157 / 1139)</name>
    <name type="common">Bacillus akibai</name>
    <dbReference type="NCBI Taxonomy" id="1236973"/>
    <lineage>
        <taxon>Bacteria</taxon>
        <taxon>Bacillati</taxon>
        <taxon>Bacillota</taxon>
        <taxon>Bacilli</taxon>
        <taxon>Bacillales</taxon>
        <taxon>Bacillaceae</taxon>
        <taxon>Halalkalibacter</taxon>
    </lineage>
</organism>
<evidence type="ECO:0000313" key="4">
    <source>
        <dbReference type="Proteomes" id="UP000018896"/>
    </source>
</evidence>
<evidence type="ECO:0000313" key="3">
    <source>
        <dbReference type="EMBL" id="GAE37285.1"/>
    </source>
</evidence>
<evidence type="ECO:0000256" key="2">
    <source>
        <dbReference type="SAM" id="Phobius"/>
    </source>
</evidence>